<keyword evidence="8" id="KW-0732">Signal</keyword>
<name>A0A081BKC9_9LACO</name>
<dbReference type="InterPro" id="IPR001638">
    <property type="entry name" value="Solute-binding_3/MltF_N"/>
</dbReference>
<dbReference type="InterPro" id="IPR035906">
    <property type="entry name" value="MetI-like_sf"/>
</dbReference>
<comment type="subcellular location">
    <subcellularLocation>
        <location evidence="1 7">Cell membrane</location>
        <topology evidence="1 7">Multi-pass membrane protein</topology>
    </subcellularLocation>
</comment>
<feature type="signal peptide" evidence="8">
    <location>
        <begin position="1"/>
        <end position="27"/>
    </location>
</feature>
<dbReference type="Gene3D" id="3.40.190.10">
    <property type="entry name" value="Periplasmic binding protein-like II"/>
    <property type="match status" value="2"/>
</dbReference>
<keyword evidence="4 7" id="KW-0812">Transmembrane</keyword>
<feature type="chain" id="PRO_5001755235" evidence="8">
    <location>
        <begin position="28"/>
        <end position="480"/>
    </location>
</feature>
<organism evidence="10 11">
    <name type="scientific">Secundilactobacillus oryzae JCM 18671</name>
    <dbReference type="NCBI Taxonomy" id="1291743"/>
    <lineage>
        <taxon>Bacteria</taxon>
        <taxon>Bacillati</taxon>
        <taxon>Bacillota</taxon>
        <taxon>Bacilli</taxon>
        <taxon>Lactobacillales</taxon>
        <taxon>Lactobacillaceae</taxon>
        <taxon>Secundilactobacillus</taxon>
    </lineage>
</organism>
<dbReference type="Pfam" id="PF00497">
    <property type="entry name" value="SBP_bac_3"/>
    <property type="match status" value="1"/>
</dbReference>
<gene>
    <name evidence="10" type="primary">glnPH2</name>
    <name evidence="10" type="ORF">LOSG293_330150</name>
</gene>
<dbReference type="PROSITE" id="PS50928">
    <property type="entry name" value="ABC_TM1"/>
    <property type="match status" value="1"/>
</dbReference>
<evidence type="ECO:0000256" key="4">
    <source>
        <dbReference type="ARBA" id="ARBA00022692"/>
    </source>
</evidence>
<keyword evidence="6 7" id="KW-0472">Membrane</keyword>
<dbReference type="Gene3D" id="1.10.3720.10">
    <property type="entry name" value="MetI-like"/>
    <property type="match status" value="1"/>
</dbReference>
<dbReference type="GO" id="GO:0006865">
    <property type="term" value="P:amino acid transport"/>
    <property type="evidence" value="ECO:0007669"/>
    <property type="project" value="TreeGrafter"/>
</dbReference>
<evidence type="ECO:0000313" key="10">
    <source>
        <dbReference type="EMBL" id="GAK48497.1"/>
    </source>
</evidence>
<dbReference type="SUPFAM" id="SSF53850">
    <property type="entry name" value="Periplasmic binding protein-like II"/>
    <property type="match status" value="1"/>
</dbReference>
<comment type="similarity">
    <text evidence="7">Belongs to the binding-protein-dependent transport system permease family.</text>
</comment>
<dbReference type="STRING" id="1291743.LOSG293_330150"/>
<evidence type="ECO:0000256" key="2">
    <source>
        <dbReference type="ARBA" id="ARBA00022448"/>
    </source>
</evidence>
<dbReference type="OrthoDB" id="9774451at2"/>
<evidence type="ECO:0000256" key="1">
    <source>
        <dbReference type="ARBA" id="ARBA00004651"/>
    </source>
</evidence>
<dbReference type="Pfam" id="PF00528">
    <property type="entry name" value="BPD_transp_1"/>
    <property type="match status" value="1"/>
</dbReference>
<evidence type="ECO:0000313" key="11">
    <source>
        <dbReference type="Proteomes" id="UP000028700"/>
    </source>
</evidence>
<dbReference type="InterPro" id="IPR000515">
    <property type="entry name" value="MetI-like"/>
</dbReference>
<evidence type="ECO:0000256" key="5">
    <source>
        <dbReference type="ARBA" id="ARBA00022989"/>
    </source>
</evidence>
<dbReference type="EMBL" id="BBJM01000033">
    <property type="protein sequence ID" value="GAK48497.1"/>
    <property type="molecule type" value="Genomic_DNA"/>
</dbReference>
<keyword evidence="3" id="KW-1003">Cell membrane</keyword>
<reference evidence="10" key="1">
    <citation type="journal article" date="2014" name="Genome Announc.">
        <title>Draft Genome Sequence of Lactobacillus oryzae Strain SG293T.</title>
        <authorList>
            <person name="Tanizawa Y."/>
            <person name="Fujisawa T."/>
            <person name="Mochizuki T."/>
            <person name="Kaminuma E."/>
            <person name="Nakamura Y."/>
            <person name="Tohno M."/>
        </authorList>
    </citation>
    <scope>NUCLEOTIDE SEQUENCE [LARGE SCALE GENOMIC DNA]</scope>
    <source>
        <strain evidence="10">SG293</strain>
    </source>
</reference>
<dbReference type="InterPro" id="IPR043429">
    <property type="entry name" value="ArtM/GltK/GlnP/TcyL/YhdX-like"/>
</dbReference>
<sequence length="480" mass="52574">MRKFILGLVLTLFAGFAGFQSTQSVRAADKPSYTIATDATYAPFDFQADNGEYRGIDLDLLKEISKSQGFTYTLKPMSFNAAVQALDAKQVDGVIAGMSITPERKAKFDFSDPYYDSGEVMAVGKNSKITSPKDLKGKTVALKTGTVAAEYGKSLQKKYGFKVKYFNDSNTMYNDVINGNSAACFEDYPVMAYGIKNGMDLKIVTKPVGGGQYGFAVNKGMNKALITSFNKGLKQARKDGTYKKVVDRYLSTKKTKLTADSKSSRTVWGLLKTNKAAFLSGFWMTIKLTVISIIFATILGICLGVMGVVPSRILRGVSSTIIYVFRGMPLMVLAFFIYIGIPNLTGDKIPAIVAGIIALTLNEGAYTGAFVKGGFKAVDKGQMEAARSLGLPYGKSMLRVIMPQGLRIMIPSFVNQFIITLKDTSILSVIGLFELTQTGTIIISRNMEGFKVWTIIALIYIVVITLLTWLSNWAERRTRI</sequence>
<keyword evidence="2 7" id="KW-0813">Transport</keyword>
<dbReference type="NCBIfam" id="TIGR01726">
    <property type="entry name" value="HEQRo_perm_3TM"/>
    <property type="match status" value="1"/>
</dbReference>
<evidence type="ECO:0000259" key="9">
    <source>
        <dbReference type="PROSITE" id="PS50928"/>
    </source>
</evidence>
<dbReference type="PANTHER" id="PTHR30614">
    <property type="entry name" value="MEMBRANE COMPONENT OF AMINO ACID ABC TRANSPORTER"/>
    <property type="match status" value="1"/>
</dbReference>
<evidence type="ECO:0000256" key="7">
    <source>
        <dbReference type="RuleBase" id="RU363032"/>
    </source>
</evidence>
<dbReference type="InterPro" id="IPR010065">
    <property type="entry name" value="AA_ABC_transptr_permease_3TM"/>
</dbReference>
<dbReference type="PANTHER" id="PTHR30614:SF46">
    <property type="entry name" value="ABC TRANSPORTER MEMBRANE SPANNING PERMEASE-GLUTAMINE TRANSPORT"/>
    <property type="match status" value="1"/>
</dbReference>
<evidence type="ECO:0000256" key="6">
    <source>
        <dbReference type="ARBA" id="ARBA00023136"/>
    </source>
</evidence>
<feature type="domain" description="ABC transmembrane type-1" evidence="9">
    <location>
        <begin position="282"/>
        <end position="471"/>
    </location>
</feature>
<proteinExistence type="inferred from homology"/>
<feature type="transmembrane region" description="Helical" evidence="7">
    <location>
        <begin position="282"/>
        <end position="309"/>
    </location>
</feature>
<feature type="transmembrane region" description="Helical" evidence="7">
    <location>
        <begin position="321"/>
        <end position="341"/>
    </location>
</feature>
<dbReference type="RefSeq" id="WP_034529149.1">
    <property type="nucleotide sequence ID" value="NZ_BBJM01000033.1"/>
</dbReference>
<keyword evidence="5 7" id="KW-1133">Transmembrane helix</keyword>
<dbReference type="SUPFAM" id="SSF161098">
    <property type="entry name" value="MetI-like"/>
    <property type="match status" value="1"/>
</dbReference>
<dbReference type="eggNOG" id="COG0765">
    <property type="taxonomic scope" value="Bacteria"/>
</dbReference>
<evidence type="ECO:0000256" key="8">
    <source>
        <dbReference type="SAM" id="SignalP"/>
    </source>
</evidence>
<accession>A0A081BKC9</accession>
<comment type="caution">
    <text evidence="10">The sequence shown here is derived from an EMBL/GenBank/DDBJ whole genome shotgun (WGS) entry which is preliminary data.</text>
</comment>
<feature type="transmembrane region" description="Helical" evidence="7">
    <location>
        <begin position="452"/>
        <end position="470"/>
    </location>
</feature>
<protein>
    <submittedName>
        <fullName evidence="10">Glutamine ABC transporter substrate-binding protein</fullName>
    </submittedName>
</protein>
<keyword evidence="11" id="KW-1185">Reference proteome</keyword>
<dbReference type="CDD" id="cd06261">
    <property type="entry name" value="TM_PBP2"/>
    <property type="match status" value="1"/>
</dbReference>
<evidence type="ECO:0000256" key="3">
    <source>
        <dbReference type="ARBA" id="ARBA00022475"/>
    </source>
</evidence>
<dbReference type="CDD" id="cd13619">
    <property type="entry name" value="PBP2_GlnP"/>
    <property type="match status" value="1"/>
</dbReference>
<dbReference type="GO" id="GO:0022857">
    <property type="term" value="F:transmembrane transporter activity"/>
    <property type="evidence" value="ECO:0007669"/>
    <property type="project" value="InterPro"/>
</dbReference>
<dbReference type="SMART" id="SM00062">
    <property type="entry name" value="PBPb"/>
    <property type="match status" value="1"/>
</dbReference>
<dbReference type="eggNOG" id="COG0834">
    <property type="taxonomic scope" value="Bacteria"/>
</dbReference>
<dbReference type="Proteomes" id="UP000028700">
    <property type="component" value="Unassembled WGS sequence"/>
</dbReference>
<dbReference type="AlphaFoldDB" id="A0A081BKC9"/>
<dbReference type="GO" id="GO:0043190">
    <property type="term" value="C:ATP-binding cassette (ABC) transporter complex"/>
    <property type="evidence" value="ECO:0007669"/>
    <property type="project" value="InterPro"/>
</dbReference>